<dbReference type="Proteomes" id="UP000276309">
    <property type="component" value="Chromosome"/>
</dbReference>
<evidence type="ECO:0000313" key="1">
    <source>
        <dbReference type="EMBL" id="AYN67490.1"/>
    </source>
</evidence>
<protein>
    <submittedName>
        <fullName evidence="1">Uncharacterized protein</fullName>
    </submittedName>
</protein>
<name>A0A3G2L5H9_9FLAO</name>
<dbReference type="KEGG" id="emar:D1013_09005"/>
<organism evidence="1 2">
    <name type="scientific">Euzebyella marina</name>
    <dbReference type="NCBI Taxonomy" id="1761453"/>
    <lineage>
        <taxon>Bacteria</taxon>
        <taxon>Pseudomonadati</taxon>
        <taxon>Bacteroidota</taxon>
        <taxon>Flavobacteriia</taxon>
        <taxon>Flavobacteriales</taxon>
        <taxon>Flavobacteriaceae</taxon>
        <taxon>Euzebyella</taxon>
    </lineage>
</organism>
<dbReference type="RefSeq" id="WP_121848506.1">
    <property type="nucleotide sequence ID" value="NZ_CP032050.1"/>
</dbReference>
<proteinExistence type="predicted"/>
<accession>A0A3G2L5H9</accession>
<keyword evidence="2" id="KW-1185">Reference proteome</keyword>
<sequence length="405" mass="46768">MKVFQSFLVALLIVSCQKEPRVYKEIDFQNPYKFSSEIKNELGKDSSSWNYQMSAQAYANNTDYTNALIHWDLAMNMSEKEMFNEKQADSINSMYQPINATEFIVEQAKSHKVVIINEAHHNSMHRVFTKSLLQKLFDIGYKNIGFETLGNGEYLDTDLMKRKYPVQKTGYYTKDPQFGDLVRRALKIGFTVFPYEQTNGSNGKPREIEQAKNIQKVIEKGPEDKFLIHCGFNHAFEGDHERWEKAMAGRLKEYTGIDPLTIDQIEFSEKSKPEYNNPMLNALDIDEPSILVDQSKKPFKYEVKKRWTDLAVFHPKTKFIDGRPDWLFDNGNQQVHVNLEGIKIPLPVMILAYNKGEEIDRGIPIDRIEVKNETSETNLALAKGEYEIVVTNINGESISFDFNVN</sequence>
<gene>
    <name evidence="1" type="ORF">D1013_09005</name>
</gene>
<reference evidence="1 2" key="1">
    <citation type="submission" date="2018-08" db="EMBL/GenBank/DDBJ databases">
        <title>The reduced genetic potential of extracellular carbohydrate catabolism in Euzebyella marina RN62, a Flavobacteriia bacterium isolated from the hadal water.</title>
        <authorList>
            <person name="Xue C."/>
        </authorList>
    </citation>
    <scope>NUCLEOTIDE SEQUENCE [LARGE SCALE GENOMIC DNA]</scope>
    <source>
        <strain evidence="1 2">RN62</strain>
    </source>
</reference>
<dbReference type="AlphaFoldDB" id="A0A3G2L5H9"/>
<dbReference type="OrthoDB" id="277629at2"/>
<dbReference type="PROSITE" id="PS51257">
    <property type="entry name" value="PROKAR_LIPOPROTEIN"/>
    <property type="match status" value="1"/>
</dbReference>
<dbReference type="EMBL" id="CP032050">
    <property type="protein sequence ID" value="AYN67490.1"/>
    <property type="molecule type" value="Genomic_DNA"/>
</dbReference>
<evidence type="ECO:0000313" key="2">
    <source>
        <dbReference type="Proteomes" id="UP000276309"/>
    </source>
</evidence>